<feature type="repeat" description="ANK" evidence="3">
    <location>
        <begin position="772"/>
        <end position="804"/>
    </location>
</feature>
<dbReference type="Pfam" id="PF13637">
    <property type="entry name" value="Ank_4"/>
    <property type="match status" value="1"/>
</dbReference>
<reference evidence="6" key="1">
    <citation type="submission" date="2015-09" db="EMBL/GenBank/DDBJ databases">
        <authorList>
            <consortium name="Pathogen Informatics"/>
        </authorList>
    </citation>
    <scope>NUCLEOTIDE SEQUENCE [LARGE SCALE GENOMIC DNA]</scope>
    <source>
        <strain evidence="6">Lake Konstanz</strain>
    </source>
</reference>
<feature type="repeat" description="ANK" evidence="3">
    <location>
        <begin position="1103"/>
        <end position="1135"/>
    </location>
</feature>
<evidence type="ECO:0000313" key="5">
    <source>
        <dbReference type="EMBL" id="CUI14180.1"/>
    </source>
</evidence>
<dbReference type="Gene3D" id="3.90.176.10">
    <property type="entry name" value="Toxin ADP-ribosyltransferase, Chain A, domain 1"/>
    <property type="match status" value="1"/>
</dbReference>
<feature type="repeat" description="ANK" evidence="3">
    <location>
        <begin position="739"/>
        <end position="771"/>
    </location>
</feature>
<dbReference type="PANTHER" id="PTHR24173:SF83">
    <property type="entry name" value="SOCS BOX DOMAIN-CONTAINING PROTEIN"/>
    <property type="match status" value="1"/>
</dbReference>
<feature type="repeat" description="ANK" evidence="3">
    <location>
        <begin position="1037"/>
        <end position="1069"/>
    </location>
</feature>
<dbReference type="InterPro" id="IPR011009">
    <property type="entry name" value="Kinase-like_dom_sf"/>
</dbReference>
<dbReference type="Pfam" id="PF00069">
    <property type="entry name" value="Pkinase"/>
    <property type="match status" value="1"/>
</dbReference>
<keyword evidence="1" id="KW-0677">Repeat</keyword>
<feature type="repeat" description="ANK" evidence="3">
    <location>
        <begin position="706"/>
        <end position="738"/>
    </location>
</feature>
<dbReference type="PROSITE" id="PS50011">
    <property type="entry name" value="PROTEIN_KINASE_DOM"/>
    <property type="match status" value="1"/>
</dbReference>
<dbReference type="Gene3D" id="1.10.510.10">
    <property type="entry name" value="Transferase(Phosphotransferase) domain 1"/>
    <property type="match status" value="1"/>
</dbReference>
<organism evidence="5 6">
    <name type="scientific">Bodo saltans</name>
    <name type="common">Flagellated protozoan</name>
    <dbReference type="NCBI Taxonomy" id="75058"/>
    <lineage>
        <taxon>Eukaryota</taxon>
        <taxon>Discoba</taxon>
        <taxon>Euglenozoa</taxon>
        <taxon>Kinetoplastea</taxon>
        <taxon>Metakinetoplastina</taxon>
        <taxon>Eubodonida</taxon>
        <taxon>Bodonidae</taxon>
        <taxon>Bodo</taxon>
    </lineage>
</organism>
<evidence type="ECO:0000256" key="3">
    <source>
        <dbReference type="PROSITE-ProRule" id="PRU00023"/>
    </source>
</evidence>
<dbReference type="SUPFAM" id="SSF48403">
    <property type="entry name" value="Ankyrin repeat"/>
    <property type="match status" value="3"/>
</dbReference>
<evidence type="ECO:0000256" key="1">
    <source>
        <dbReference type="ARBA" id="ARBA00022737"/>
    </source>
</evidence>
<keyword evidence="2 3" id="KW-0040">ANK repeat</keyword>
<dbReference type="VEuPathDB" id="TriTrypDB:BSAL_75300"/>
<dbReference type="PANTHER" id="PTHR24173">
    <property type="entry name" value="ANKYRIN REPEAT CONTAINING"/>
    <property type="match status" value="1"/>
</dbReference>
<dbReference type="GO" id="GO:0005524">
    <property type="term" value="F:ATP binding"/>
    <property type="evidence" value="ECO:0007669"/>
    <property type="project" value="InterPro"/>
</dbReference>
<dbReference type="AlphaFoldDB" id="A0A0S4KGC6"/>
<dbReference type="SUPFAM" id="SSF56112">
    <property type="entry name" value="Protein kinase-like (PK-like)"/>
    <property type="match status" value="1"/>
</dbReference>
<feature type="repeat" description="ANK" evidence="3">
    <location>
        <begin position="805"/>
        <end position="837"/>
    </location>
</feature>
<gene>
    <name evidence="5" type="ORF">BSAL_75300</name>
</gene>
<dbReference type="Proteomes" id="UP000051952">
    <property type="component" value="Unassembled WGS sequence"/>
</dbReference>
<feature type="domain" description="Protein kinase" evidence="4">
    <location>
        <begin position="1"/>
        <end position="241"/>
    </location>
</feature>
<dbReference type="InterPro" id="IPR002110">
    <property type="entry name" value="Ankyrin_rpt"/>
</dbReference>
<name>A0A0S4KGC6_BODSA</name>
<proteinExistence type="predicted"/>
<feature type="repeat" description="ANK" evidence="3">
    <location>
        <begin position="970"/>
        <end position="1003"/>
    </location>
</feature>
<sequence>VAHCKREVAALQRLDHKNIVKVLGYCSVSSPPQKDEEKEETTFVEEEEAYVLLELSEDGAIGATGHNNSSTLTTYQRSLQHLKWCLQVAQGLEYLHLNHILHLDIKPANILRFGETVKLCDFGIAKTVNETNGETQATRRHTVAYAAPELMLGHTVSAETDLYALGSLLCELMTGQRPWGAKTEPQIRTLVGDGAVPDIEGYSWPPFCAEAIPLLSKKLMSRHITDRGNIQDAITILQQTISELEAPKVDAAQLLSSVSNLNPGWLQSVDAQPTLQDALLYLLGVEAPRNRPDLVKHAQSLARTSTIRSWLDDATDMVHSKNISSADVDDARVIVLYTVESPICYMVNGSLSQVGCTAADLIHIAPFTKRLYSAIQRLGRPYQGRGFRALYADAPPLSAAFEDYTVHFARGSSVNLFQFLSFTMEPTSIEYITSSKRPMILLKCDDLVGFDIDDLSYQALSGSPREHEVIVLPPAYFTVKTAPYKINNFIHVDLIYHEGISREGSYMAPKEHSLTVSDDGLMGGRDRGTSTLFLAAEWNDTTCIQALVDTGACDLRSDGSASIILAAQNNNVDAIQLLADLGVNVHDAAGGGSTLTPLHVAAKNGHVDAIRTIVGHGAHVDAVTADGLTPLHVAIEAGFVDAVHALIELGADFRQATNDGTTPLFIAAEAGRADIITCLVDYETPLDGSAAAAVPKIRELVRASTPSGTPLHAAATNNHAIVIQLLVDLGADVSAASDLGDSPLHSAAWNGHIDSIHMLVTLGANVEAKNGDGCVPLHYAARNGQINAIRTLVKLGASIDAVTHSGESLLHVASLSGDVAVIKTLLELGVSDTARTKRGDSVLHYAAKYGRLLAIQVLISLGADVSSKSNVGDSPLHCAAINGHVDAIKLLVESGASVSAKTKAGDSPLHCAAMNGHVEAIKVLVELGASLSAKSDSDDSPLHYAAMEGHVGATRTLLELGANVSATSDDKSTPLHEAALHGHADVVHVLIMEGGANVAAKTNLGDSPLHAAAAQGHVNTIHTLFALGASLSAVANDGDTPLHHAAEHGHVEGIMELVRLGGNVSVLSANGSSLLHRAAAGGKTEAVMELVALGADVGAQDEDGMQPLHCAALQGHSQTIKTLVDFGAAVSATSHAGLSPLFLAAERGHVDAIKTLAYLKADMSEDVDNVSPAYAAAAGGHLDALKALADLDADVTRDAILKVAKSNGHHNIVEYIYDERPSTLGRNNSCVVQ</sequence>
<keyword evidence="6" id="KW-1185">Reference proteome</keyword>
<feature type="repeat" description="ANK" evidence="3">
    <location>
        <begin position="626"/>
        <end position="658"/>
    </location>
</feature>
<dbReference type="InterPro" id="IPR000719">
    <property type="entry name" value="Prot_kinase_dom"/>
</dbReference>
<protein>
    <submittedName>
        <fullName evidence="5">Ankyrin repeat protein, putative</fullName>
    </submittedName>
</protein>
<dbReference type="OrthoDB" id="17481at2759"/>
<dbReference type="InterPro" id="IPR036770">
    <property type="entry name" value="Ankyrin_rpt-contain_sf"/>
</dbReference>
<dbReference type="PRINTS" id="PR01415">
    <property type="entry name" value="ANKYRIN"/>
</dbReference>
<accession>A0A0S4KGC6</accession>
<feature type="repeat" description="ANK" evidence="3">
    <location>
        <begin position="1004"/>
        <end position="1036"/>
    </location>
</feature>
<dbReference type="GO" id="GO:0004672">
    <property type="term" value="F:protein kinase activity"/>
    <property type="evidence" value="ECO:0007669"/>
    <property type="project" value="InterPro"/>
</dbReference>
<dbReference type="Gene3D" id="1.25.40.20">
    <property type="entry name" value="Ankyrin repeat-containing domain"/>
    <property type="match status" value="8"/>
</dbReference>
<evidence type="ECO:0000313" key="6">
    <source>
        <dbReference type="Proteomes" id="UP000051952"/>
    </source>
</evidence>
<evidence type="ECO:0000259" key="4">
    <source>
        <dbReference type="PROSITE" id="PS50011"/>
    </source>
</evidence>
<dbReference type="PROSITE" id="PS50297">
    <property type="entry name" value="ANK_REP_REGION"/>
    <property type="match status" value="15"/>
</dbReference>
<evidence type="ECO:0000256" key="2">
    <source>
        <dbReference type="ARBA" id="ARBA00023043"/>
    </source>
</evidence>
<feature type="repeat" description="ANK" evidence="3">
    <location>
        <begin position="871"/>
        <end position="903"/>
    </location>
</feature>
<feature type="repeat" description="ANK" evidence="3">
    <location>
        <begin position="1070"/>
        <end position="1102"/>
    </location>
</feature>
<dbReference type="EMBL" id="CYKH01000684">
    <property type="protein sequence ID" value="CUI14180.1"/>
    <property type="molecule type" value="Genomic_DNA"/>
</dbReference>
<feature type="repeat" description="ANK" evidence="3">
    <location>
        <begin position="937"/>
        <end position="969"/>
    </location>
</feature>
<dbReference type="PROSITE" id="PS50088">
    <property type="entry name" value="ANK_REPEAT"/>
    <property type="match status" value="15"/>
</dbReference>
<feature type="repeat" description="ANK" evidence="3">
    <location>
        <begin position="838"/>
        <end position="870"/>
    </location>
</feature>
<dbReference type="Pfam" id="PF00023">
    <property type="entry name" value="Ank"/>
    <property type="match status" value="1"/>
</dbReference>
<dbReference type="OMA" id="HMRRNDG"/>
<feature type="repeat" description="ANK" evidence="3">
    <location>
        <begin position="593"/>
        <end position="625"/>
    </location>
</feature>
<dbReference type="Pfam" id="PF12796">
    <property type="entry name" value="Ank_2"/>
    <property type="match status" value="6"/>
</dbReference>
<feature type="repeat" description="ANK" evidence="3">
    <location>
        <begin position="904"/>
        <end position="936"/>
    </location>
</feature>
<feature type="non-terminal residue" evidence="5">
    <location>
        <position position="1"/>
    </location>
</feature>
<dbReference type="SMART" id="SM00220">
    <property type="entry name" value="S_TKc"/>
    <property type="match status" value="1"/>
</dbReference>
<dbReference type="SMART" id="SM00248">
    <property type="entry name" value="ANK"/>
    <property type="match status" value="20"/>
</dbReference>